<dbReference type="PANTHER" id="PTHR10445:SF0">
    <property type="entry name" value="GENERAL TRANSCRIPTION FACTOR IIF SUBUNIT 2"/>
    <property type="match status" value="1"/>
</dbReference>
<dbReference type="EMBL" id="JBGFUD010017451">
    <property type="protein sequence ID" value="MFH4984420.1"/>
    <property type="molecule type" value="Genomic_DNA"/>
</dbReference>
<evidence type="ECO:0000256" key="1">
    <source>
        <dbReference type="ARBA" id="ARBA00004123"/>
    </source>
</evidence>
<keyword evidence="4" id="KW-0238">DNA-binding</keyword>
<dbReference type="GO" id="GO:0005634">
    <property type="term" value="C:nucleus"/>
    <property type="evidence" value="ECO:0007669"/>
    <property type="project" value="UniProtKB-SubCell"/>
</dbReference>
<reference evidence="10 11" key="1">
    <citation type="submission" date="2024-08" db="EMBL/GenBank/DDBJ databases">
        <title>Gnathostoma spinigerum genome.</title>
        <authorList>
            <person name="Gonzalez-Bertolin B."/>
            <person name="Monzon S."/>
            <person name="Zaballos A."/>
            <person name="Jimenez P."/>
            <person name="Dekumyoy P."/>
            <person name="Varona S."/>
            <person name="Cuesta I."/>
            <person name="Sumanam S."/>
            <person name="Adisakwattana P."/>
            <person name="Gasser R.B."/>
            <person name="Hernandez-Gonzalez A."/>
            <person name="Young N.D."/>
            <person name="Perteguer M.J."/>
        </authorList>
    </citation>
    <scope>NUCLEOTIDE SEQUENCE [LARGE SCALE GENOMIC DNA]</scope>
    <source>
        <strain evidence="10">AL3</strain>
        <tissue evidence="10">Liver</tissue>
    </source>
</reference>
<keyword evidence="3" id="KW-0805">Transcription regulation</keyword>
<dbReference type="PANTHER" id="PTHR10445">
    <property type="entry name" value="GENERAL TRANSCRIPTION FACTOR IIF SUBUNIT 2"/>
    <property type="match status" value="1"/>
</dbReference>
<dbReference type="InterPro" id="IPR003196">
    <property type="entry name" value="TFIIF_beta"/>
</dbReference>
<organism evidence="10 11">
    <name type="scientific">Gnathostoma spinigerum</name>
    <dbReference type="NCBI Taxonomy" id="75299"/>
    <lineage>
        <taxon>Eukaryota</taxon>
        <taxon>Metazoa</taxon>
        <taxon>Ecdysozoa</taxon>
        <taxon>Nematoda</taxon>
        <taxon>Chromadorea</taxon>
        <taxon>Rhabditida</taxon>
        <taxon>Spirurina</taxon>
        <taxon>Gnathostomatomorpha</taxon>
        <taxon>Gnathostomatoidea</taxon>
        <taxon>Gnathostomatidae</taxon>
        <taxon>Gnathostoma</taxon>
    </lineage>
</organism>
<evidence type="ECO:0000256" key="4">
    <source>
        <dbReference type="ARBA" id="ARBA00023125"/>
    </source>
</evidence>
<dbReference type="Pfam" id="PF17683">
    <property type="entry name" value="TFIIF_beta_N"/>
    <property type="match status" value="1"/>
</dbReference>
<dbReference type="Proteomes" id="UP001608902">
    <property type="component" value="Unassembled WGS sequence"/>
</dbReference>
<comment type="subcellular location">
    <subcellularLocation>
        <location evidence="1">Nucleus</location>
    </subcellularLocation>
</comment>
<proteinExistence type="predicted"/>
<dbReference type="InterPro" id="IPR040504">
    <property type="entry name" value="TFIIF_beta_N"/>
</dbReference>
<dbReference type="InterPro" id="IPR011039">
    <property type="entry name" value="TFIIF_interaction"/>
</dbReference>
<evidence type="ECO:0000259" key="9">
    <source>
        <dbReference type="Pfam" id="PF17683"/>
    </source>
</evidence>
<evidence type="ECO:0000256" key="8">
    <source>
        <dbReference type="SAM" id="MobiDB-lite"/>
    </source>
</evidence>
<feature type="region of interest" description="Disordered" evidence="8">
    <location>
        <begin position="68"/>
        <end position="98"/>
    </location>
</feature>
<keyword evidence="11" id="KW-1185">Reference proteome</keyword>
<dbReference type="CDD" id="cd07980">
    <property type="entry name" value="TFIIF_beta"/>
    <property type="match status" value="1"/>
</dbReference>
<evidence type="ECO:0000313" key="10">
    <source>
        <dbReference type="EMBL" id="MFH4984420.1"/>
    </source>
</evidence>
<evidence type="ECO:0000256" key="7">
    <source>
        <dbReference type="ARBA" id="ARBA00033388"/>
    </source>
</evidence>
<evidence type="ECO:0000256" key="5">
    <source>
        <dbReference type="ARBA" id="ARBA00023163"/>
    </source>
</evidence>
<dbReference type="AlphaFoldDB" id="A0ABD6F4B6"/>
<evidence type="ECO:0000256" key="3">
    <source>
        <dbReference type="ARBA" id="ARBA00023015"/>
    </source>
</evidence>
<protein>
    <recommendedName>
        <fullName evidence="2">General transcription factor IIF subunit 2</fullName>
    </recommendedName>
    <alternativeName>
        <fullName evidence="7">Transcription initiation factor IIF subunit beta</fullName>
    </alternativeName>
</protein>
<accession>A0ABD6F4B6</accession>
<keyword evidence="5" id="KW-0804">Transcription</keyword>
<evidence type="ECO:0000256" key="2">
    <source>
        <dbReference type="ARBA" id="ARBA00020815"/>
    </source>
</evidence>
<gene>
    <name evidence="10" type="ORF">AB6A40_011129</name>
</gene>
<evidence type="ECO:0000313" key="11">
    <source>
        <dbReference type="Proteomes" id="UP001608902"/>
    </source>
</evidence>
<keyword evidence="6" id="KW-0539">Nucleus</keyword>
<name>A0ABD6F4B6_9BILA</name>
<feature type="domain" description="TFIIF beta subunit N-terminal" evidence="9">
    <location>
        <begin position="21"/>
        <end position="133"/>
    </location>
</feature>
<dbReference type="GO" id="GO:0003677">
    <property type="term" value="F:DNA binding"/>
    <property type="evidence" value="ECO:0007669"/>
    <property type="project" value="UniProtKB-KW"/>
</dbReference>
<comment type="caution">
    <text evidence="10">The sequence shown here is derived from an EMBL/GenBank/DDBJ whole genome shotgun (WGS) entry which is preliminary data.</text>
</comment>
<evidence type="ECO:0000256" key="6">
    <source>
        <dbReference type="ARBA" id="ARBA00023242"/>
    </source>
</evidence>
<feature type="compositionally biased region" description="Polar residues" evidence="8">
    <location>
        <begin position="82"/>
        <end position="94"/>
    </location>
</feature>
<dbReference type="SUPFAM" id="SSF50916">
    <property type="entry name" value="Rap30/74 interaction domains"/>
    <property type="match status" value="1"/>
</dbReference>
<sequence length="216" mass="24073">MSLDKKKRPAADKVDCELAKRGVWLVKVPRYLSEQWEARAGQDVGRLIIKPPKNGKTDVVFKSRLNVARSEQKDDSQDSSDLGTPSESSSSNGANVVKKGESCEIPTEHNFIISDINSQTMAVLCEDKTGLNEDADLYSGKLNIEGRVVKRADCRPPPTLGYLKLKISQFEKSSQPKRQIQQIEKAEVKFKPIAIHMESVASCLFITFCICNIPVY</sequence>